<evidence type="ECO:0000313" key="2">
    <source>
        <dbReference type="EMBL" id="MEP1059824.1"/>
    </source>
</evidence>
<comment type="caution">
    <text evidence="2">The sequence shown here is derived from an EMBL/GenBank/DDBJ whole genome shotgun (WGS) entry which is preliminary data.</text>
</comment>
<dbReference type="EMBL" id="JAMPLM010000013">
    <property type="protein sequence ID" value="MEP1059824.1"/>
    <property type="molecule type" value="Genomic_DNA"/>
</dbReference>
<dbReference type="Proteomes" id="UP001476950">
    <property type="component" value="Unassembled WGS sequence"/>
</dbReference>
<proteinExistence type="predicted"/>
<protein>
    <recommendedName>
        <fullName evidence="4">Low temperature-induced protein</fullName>
    </recommendedName>
</protein>
<accession>A0ABV0KKP2</accession>
<name>A0ABV0KKP2_9CYAN</name>
<gene>
    <name evidence="2" type="ORF">NDI38_15405</name>
</gene>
<reference evidence="2 3" key="1">
    <citation type="submission" date="2022-04" db="EMBL/GenBank/DDBJ databases">
        <title>Positive selection, recombination, and allopatry shape intraspecific diversity of widespread and dominant cyanobacteria.</title>
        <authorList>
            <person name="Wei J."/>
            <person name="Shu W."/>
            <person name="Hu C."/>
        </authorList>
    </citation>
    <scope>NUCLEOTIDE SEQUENCE [LARGE SCALE GENOMIC DNA]</scope>
    <source>
        <strain evidence="2 3">AS-A4</strain>
    </source>
</reference>
<dbReference type="RefSeq" id="WP_190449528.1">
    <property type="nucleotide sequence ID" value="NZ_JAMPLM010000013.1"/>
</dbReference>
<feature type="region of interest" description="Disordered" evidence="1">
    <location>
        <begin position="68"/>
        <end position="93"/>
    </location>
</feature>
<keyword evidence="3" id="KW-1185">Reference proteome</keyword>
<evidence type="ECO:0008006" key="4">
    <source>
        <dbReference type="Google" id="ProtNLM"/>
    </source>
</evidence>
<organism evidence="2 3">
    <name type="scientific">Stenomitos frigidus AS-A4</name>
    <dbReference type="NCBI Taxonomy" id="2933935"/>
    <lineage>
        <taxon>Bacteria</taxon>
        <taxon>Bacillati</taxon>
        <taxon>Cyanobacteriota</taxon>
        <taxon>Cyanophyceae</taxon>
        <taxon>Leptolyngbyales</taxon>
        <taxon>Leptolyngbyaceae</taxon>
        <taxon>Stenomitos</taxon>
    </lineage>
</organism>
<evidence type="ECO:0000256" key="1">
    <source>
        <dbReference type="SAM" id="MobiDB-lite"/>
    </source>
</evidence>
<sequence length="108" mass="11768">MQRIISFLGKNLLVIGLVSLISLSGAFFVAVQPSYATVAQERMSDSSKKDQTPEQAYEQVVKEAKDAVNNPQALDEAYDQDQKAHKQEQGGLLEGAKKALEKVTNADS</sequence>
<evidence type="ECO:0000313" key="3">
    <source>
        <dbReference type="Proteomes" id="UP001476950"/>
    </source>
</evidence>